<dbReference type="SMART" id="SM00501">
    <property type="entry name" value="BRIGHT"/>
    <property type="match status" value="1"/>
</dbReference>
<feature type="domain" description="ELM2" evidence="4">
    <location>
        <begin position="481"/>
        <end position="523"/>
    </location>
</feature>
<evidence type="ECO:0000313" key="5">
    <source>
        <dbReference type="EMBL" id="CDP12045.1"/>
    </source>
</evidence>
<dbReference type="PANTHER" id="PTHR46410">
    <property type="entry name" value="AT-RICH INTERACTIVE DOMAIN-CONTAINING PROTEIN 2"/>
    <property type="match status" value="1"/>
</dbReference>
<dbReference type="InterPro" id="IPR000949">
    <property type="entry name" value="ELM2_dom"/>
</dbReference>
<protein>
    <recommendedName>
        <fullName evidence="7">ARID domain-containing protein</fullName>
    </recommendedName>
</protein>
<dbReference type="PROSITE" id="PS51156">
    <property type="entry name" value="ELM2"/>
    <property type="match status" value="1"/>
</dbReference>
<dbReference type="GO" id="GO:0003677">
    <property type="term" value="F:DNA binding"/>
    <property type="evidence" value="ECO:0007669"/>
    <property type="project" value="InterPro"/>
</dbReference>
<feature type="region of interest" description="Disordered" evidence="2">
    <location>
        <begin position="186"/>
        <end position="210"/>
    </location>
</feature>
<keyword evidence="1" id="KW-0539">Nucleus</keyword>
<feature type="domain" description="ARID" evidence="3">
    <location>
        <begin position="46"/>
        <end position="139"/>
    </location>
</feature>
<accession>A0A068UU12</accession>
<dbReference type="PhylomeDB" id="A0A068UU12"/>
<reference evidence="6" key="1">
    <citation type="journal article" date="2014" name="Science">
        <title>The coffee genome provides insight into the convergent evolution of caffeine biosynthesis.</title>
        <authorList>
            <person name="Denoeud F."/>
            <person name="Carretero-Paulet L."/>
            <person name="Dereeper A."/>
            <person name="Droc G."/>
            <person name="Guyot R."/>
            <person name="Pietrella M."/>
            <person name="Zheng C."/>
            <person name="Alberti A."/>
            <person name="Anthony F."/>
            <person name="Aprea G."/>
            <person name="Aury J.M."/>
            <person name="Bento P."/>
            <person name="Bernard M."/>
            <person name="Bocs S."/>
            <person name="Campa C."/>
            <person name="Cenci A."/>
            <person name="Combes M.C."/>
            <person name="Crouzillat D."/>
            <person name="Da Silva C."/>
            <person name="Daddiego L."/>
            <person name="De Bellis F."/>
            <person name="Dussert S."/>
            <person name="Garsmeur O."/>
            <person name="Gayraud T."/>
            <person name="Guignon V."/>
            <person name="Jahn K."/>
            <person name="Jamilloux V."/>
            <person name="Joet T."/>
            <person name="Labadie K."/>
            <person name="Lan T."/>
            <person name="Leclercq J."/>
            <person name="Lepelley M."/>
            <person name="Leroy T."/>
            <person name="Li L.T."/>
            <person name="Librado P."/>
            <person name="Lopez L."/>
            <person name="Munoz A."/>
            <person name="Noel B."/>
            <person name="Pallavicini A."/>
            <person name="Perrotta G."/>
            <person name="Poncet V."/>
            <person name="Pot D."/>
            <person name="Priyono X."/>
            <person name="Rigoreau M."/>
            <person name="Rouard M."/>
            <person name="Rozas J."/>
            <person name="Tranchant-Dubreuil C."/>
            <person name="VanBuren R."/>
            <person name="Zhang Q."/>
            <person name="Andrade A.C."/>
            <person name="Argout X."/>
            <person name="Bertrand B."/>
            <person name="de Kochko A."/>
            <person name="Graziosi G."/>
            <person name="Henry R.J."/>
            <person name="Jayarama X."/>
            <person name="Ming R."/>
            <person name="Nagai C."/>
            <person name="Rounsley S."/>
            <person name="Sankoff D."/>
            <person name="Giuliano G."/>
            <person name="Albert V.A."/>
            <person name="Wincker P."/>
            <person name="Lashermes P."/>
        </authorList>
    </citation>
    <scope>NUCLEOTIDE SEQUENCE [LARGE SCALE GENOMIC DNA]</scope>
    <source>
        <strain evidence="6">cv. DH200-94</strain>
    </source>
</reference>
<dbReference type="InterPro" id="IPR001606">
    <property type="entry name" value="ARID_dom"/>
</dbReference>
<dbReference type="Gene3D" id="1.10.150.60">
    <property type="entry name" value="ARID DNA-binding domain"/>
    <property type="match status" value="1"/>
</dbReference>
<dbReference type="PROSITE" id="PS51011">
    <property type="entry name" value="ARID"/>
    <property type="match status" value="1"/>
</dbReference>
<dbReference type="OMA" id="WFRESCK"/>
<dbReference type="EMBL" id="HG739146">
    <property type="protein sequence ID" value="CDP12045.1"/>
    <property type="molecule type" value="Genomic_DNA"/>
</dbReference>
<dbReference type="Pfam" id="PF01388">
    <property type="entry name" value="ARID"/>
    <property type="match status" value="1"/>
</dbReference>
<organism evidence="5 6">
    <name type="scientific">Coffea canephora</name>
    <name type="common">Robusta coffee</name>
    <dbReference type="NCBI Taxonomy" id="49390"/>
    <lineage>
        <taxon>Eukaryota</taxon>
        <taxon>Viridiplantae</taxon>
        <taxon>Streptophyta</taxon>
        <taxon>Embryophyta</taxon>
        <taxon>Tracheophyta</taxon>
        <taxon>Spermatophyta</taxon>
        <taxon>Magnoliopsida</taxon>
        <taxon>eudicotyledons</taxon>
        <taxon>Gunneridae</taxon>
        <taxon>Pentapetalae</taxon>
        <taxon>asterids</taxon>
        <taxon>lamiids</taxon>
        <taxon>Gentianales</taxon>
        <taxon>Rubiaceae</taxon>
        <taxon>Ixoroideae</taxon>
        <taxon>Gardenieae complex</taxon>
        <taxon>Bertiereae - Coffeeae clade</taxon>
        <taxon>Coffeeae</taxon>
        <taxon>Coffea</taxon>
    </lineage>
</organism>
<dbReference type="PANTHER" id="PTHR46410:SF20">
    <property type="entry name" value="AT-RICH INTERACTIVE DOMAIN-CONTAINING PROTEIN 2-LIKE ISOFORM X1"/>
    <property type="match status" value="1"/>
</dbReference>
<evidence type="ECO:0000259" key="4">
    <source>
        <dbReference type="PROSITE" id="PS51156"/>
    </source>
</evidence>
<proteinExistence type="predicted"/>
<dbReference type="OrthoDB" id="1938591at2759"/>
<evidence type="ECO:0000259" key="3">
    <source>
        <dbReference type="PROSITE" id="PS51011"/>
    </source>
</evidence>
<evidence type="ECO:0000256" key="2">
    <source>
        <dbReference type="SAM" id="MobiDB-lite"/>
    </source>
</evidence>
<dbReference type="CDD" id="cd16100">
    <property type="entry name" value="ARID"/>
    <property type="match status" value="1"/>
</dbReference>
<evidence type="ECO:0000256" key="1">
    <source>
        <dbReference type="ARBA" id="ARBA00023242"/>
    </source>
</evidence>
<dbReference type="FunCoup" id="A0A068UU12">
    <property type="interactions" value="13"/>
</dbReference>
<feature type="compositionally biased region" description="Basic and acidic residues" evidence="2">
    <location>
        <begin position="186"/>
        <end position="198"/>
    </location>
</feature>
<sequence length="686" mass="78727">MEGWSNLRDESGLREVKIIQDCERKKESASDHDFSLVECGFDECKNRLRGLFNDVLVNFLRERSVNKCIRPLPVLCANDELVDLFKLFWVVRKLGGYDSTSRKNLWGFVAEECGLGFGAVASVKLIYVKYLNELDHWLWQGYSDSIEDRFAKNLDELVDELRKGSADLMEVQRKVEKEDVKRVKSKFDKSRNATDRSKRSVHYSSGANINEVHDSSEGCVDGSEKFYLDSDNDLVSSAKQVIQKVIKEVNGFSKEKTCDDDNKTCSQNENDVSLSGEKVIEKAIINLHDTKVDTPEQGFDVQSSGNVMLSTRNAVDKVVDSRKRKRESSSLSAMLSWVKNTAKHPDDLSIGRLPECSKWKRHGNQEPWFLALLAREARLIKRDANLKVESSFQQKKLRMHPSMYEEDVLNHQSVEKSRCSQRLPVAKCQSCSCCNLPPHCKVAVPQKAEQGCSAKESLLLNVEDSDRNKIDHISMDDPPEREVCVGPEFQAEVPEWTGVIVESDPKWVGKQMWPPEDVKDEPVFGLDRIGKGRPNACDCPFPGNVECIRFHIAEKRLKLKRELGLLFYKWRFDHMGEEVSLSWTAEHEKKFKDMIRLNSASTNKFWSNAFRIFPSTTRDKLVSYYFNVFLVRRRSYQNRVTPKDVDSDDDERECGLIGDRFGYKAIYVPESRLPICFENKQCAELD</sequence>
<keyword evidence="6" id="KW-1185">Reference proteome</keyword>
<dbReference type="Proteomes" id="UP000295252">
    <property type="component" value="Chromosome X"/>
</dbReference>
<dbReference type="InParanoid" id="A0A068UU12"/>
<name>A0A068UU12_COFCA</name>
<dbReference type="InterPro" id="IPR036431">
    <property type="entry name" value="ARID_dom_sf"/>
</dbReference>
<dbReference type="Gramene" id="CDP12045">
    <property type="protein sequence ID" value="CDP12045"/>
    <property type="gene ID" value="GSCOC_T00035412001"/>
</dbReference>
<dbReference type="SMART" id="SM01014">
    <property type="entry name" value="ARID"/>
    <property type="match status" value="1"/>
</dbReference>
<dbReference type="SUPFAM" id="SSF46774">
    <property type="entry name" value="ARID-like"/>
    <property type="match status" value="1"/>
</dbReference>
<gene>
    <name evidence="5" type="ORF">GSCOC_T00035412001</name>
</gene>
<evidence type="ECO:0000313" key="6">
    <source>
        <dbReference type="Proteomes" id="UP000295252"/>
    </source>
</evidence>
<dbReference type="AlphaFoldDB" id="A0A068UU12"/>
<evidence type="ECO:0008006" key="7">
    <source>
        <dbReference type="Google" id="ProtNLM"/>
    </source>
</evidence>